<sequence length="101" mass="11719">MADRLSDFTHEFIKFPTNDELREVHTKFFNMRGFPGVSGVIDIPMWKSKALGVKMQRCFVTGKVISLSMYNMLLDQTWNFMMWCVDGLDQLMIPESSTVVM</sequence>
<protein>
    <submittedName>
        <fullName evidence="1">Uncharacterized protein</fullName>
    </submittedName>
</protein>
<dbReference type="EMBL" id="HBUF01440318">
    <property type="protein sequence ID" value="CAG6742904.1"/>
    <property type="molecule type" value="Transcribed_RNA"/>
</dbReference>
<evidence type="ECO:0000313" key="1">
    <source>
        <dbReference type="EMBL" id="CAG6742904.1"/>
    </source>
</evidence>
<dbReference type="AlphaFoldDB" id="A0A8D9E860"/>
<proteinExistence type="predicted"/>
<organism evidence="1">
    <name type="scientific">Cacopsylla melanoneura</name>
    <dbReference type="NCBI Taxonomy" id="428564"/>
    <lineage>
        <taxon>Eukaryota</taxon>
        <taxon>Metazoa</taxon>
        <taxon>Ecdysozoa</taxon>
        <taxon>Arthropoda</taxon>
        <taxon>Hexapoda</taxon>
        <taxon>Insecta</taxon>
        <taxon>Pterygota</taxon>
        <taxon>Neoptera</taxon>
        <taxon>Paraneoptera</taxon>
        <taxon>Hemiptera</taxon>
        <taxon>Sternorrhyncha</taxon>
        <taxon>Psylloidea</taxon>
        <taxon>Psyllidae</taxon>
        <taxon>Psyllinae</taxon>
        <taxon>Cacopsylla</taxon>
    </lineage>
</organism>
<reference evidence="1" key="1">
    <citation type="submission" date="2021-05" db="EMBL/GenBank/DDBJ databases">
        <authorList>
            <person name="Alioto T."/>
            <person name="Alioto T."/>
            <person name="Gomez Garrido J."/>
        </authorList>
    </citation>
    <scope>NUCLEOTIDE SEQUENCE</scope>
</reference>
<accession>A0A8D9E860</accession>
<name>A0A8D9E860_9HEMI</name>